<comment type="caution">
    <text evidence="2">The sequence shown here is derived from an EMBL/GenBank/DDBJ whole genome shotgun (WGS) entry which is preliminary data.</text>
</comment>
<sequence length="270" mass="30794">MEKSGLEFRELYHAVVPVVAEIDARSLYDQDVMAGITDDACFLVMYMLQKSGLECDRALSDFFYSNKDSIAHDIMLLENQIPWPVVEAVMNKFESFPLESMVKFIARWKEKWLQDRALAELPDVVWDEGYKPPHLLGLLRFYMVGEISSIGSSEFKVSVCSYLLLLSMLMHREADVHELRTKGILQGSGLTDNQTLDLFTSLHSLRQGRCYANVMVRIAVYRATRPIKVYKFIHKKKKTCSVFSTIVTLITIFGTLVGILVKLKSLKHAA</sequence>
<accession>A0A835AHH1</accession>
<dbReference type="AlphaFoldDB" id="A0A835AHH1"/>
<keyword evidence="3" id="KW-1185">Reference proteome</keyword>
<dbReference type="PANTHER" id="PTHR31549">
    <property type="entry name" value="PROTEIN, PUTATIVE (DUF247)-RELATED-RELATED"/>
    <property type="match status" value="1"/>
</dbReference>
<dbReference type="InterPro" id="IPR004158">
    <property type="entry name" value="DUF247_pln"/>
</dbReference>
<keyword evidence="1" id="KW-0812">Transmembrane</keyword>
<organism evidence="2 3">
    <name type="scientific">Digitaria exilis</name>
    <dbReference type="NCBI Taxonomy" id="1010633"/>
    <lineage>
        <taxon>Eukaryota</taxon>
        <taxon>Viridiplantae</taxon>
        <taxon>Streptophyta</taxon>
        <taxon>Embryophyta</taxon>
        <taxon>Tracheophyta</taxon>
        <taxon>Spermatophyta</taxon>
        <taxon>Magnoliopsida</taxon>
        <taxon>Liliopsida</taxon>
        <taxon>Poales</taxon>
        <taxon>Poaceae</taxon>
        <taxon>PACMAD clade</taxon>
        <taxon>Panicoideae</taxon>
        <taxon>Panicodae</taxon>
        <taxon>Paniceae</taxon>
        <taxon>Anthephorinae</taxon>
        <taxon>Digitaria</taxon>
    </lineage>
</organism>
<feature type="transmembrane region" description="Helical" evidence="1">
    <location>
        <begin position="242"/>
        <end position="261"/>
    </location>
</feature>
<dbReference type="Proteomes" id="UP000636709">
    <property type="component" value="Unassembled WGS sequence"/>
</dbReference>
<evidence type="ECO:0000256" key="1">
    <source>
        <dbReference type="SAM" id="Phobius"/>
    </source>
</evidence>
<keyword evidence="1" id="KW-1133">Transmembrane helix</keyword>
<name>A0A835AHH1_9POAL</name>
<reference evidence="2" key="1">
    <citation type="submission" date="2020-07" db="EMBL/GenBank/DDBJ databases">
        <title>Genome sequence and genetic diversity analysis of an under-domesticated orphan crop, white fonio (Digitaria exilis).</title>
        <authorList>
            <person name="Bennetzen J.L."/>
            <person name="Chen S."/>
            <person name="Ma X."/>
            <person name="Wang X."/>
            <person name="Yssel A.E.J."/>
            <person name="Chaluvadi S.R."/>
            <person name="Johnson M."/>
            <person name="Gangashetty P."/>
            <person name="Hamidou F."/>
            <person name="Sanogo M.D."/>
            <person name="Zwaenepoel A."/>
            <person name="Wallace J."/>
            <person name="Van De Peer Y."/>
            <person name="Van Deynze A."/>
        </authorList>
    </citation>
    <scope>NUCLEOTIDE SEQUENCE</scope>
    <source>
        <tissue evidence="2">Leaves</tissue>
    </source>
</reference>
<evidence type="ECO:0000313" key="3">
    <source>
        <dbReference type="Proteomes" id="UP000636709"/>
    </source>
</evidence>
<dbReference type="Pfam" id="PF03140">
    <property type="entry name" value="DUF247"/>
    <property type="match status" value="2"/>
</dbReference>
<keyword evidence="1" id="KW-0472">Membrane</keyword>
<proteinExistence type="predicted"/>
<dbReference type="PANTHER" id="PTHR31549:SF32">
    <property type="match status" value="1"/>
</dbReference>
<protein>
    <submittedName>
        <fullName evidence="2">Uncharacterized protein</fullName>
    </submittedName>
</protein>
<dbReference type="EMBL" id="JACEFO010002305">
    <property type="protein sequence ID" value="KAF8666917.1"/>
    <property type="molecule type" value="Genomic_DNA"/>
</dbReference>
<gene>
    <name evidence="2" type="ORF">HU200_053446</name>
</gene>
<evidence type="ECO:0000313" key="2">
    <source>
        <dbReference type="EMBL" id="KAF8666917.1"/>
    </source>
</evidence>